<dbReference type="PANTHER" id="PTHR42948:SF1">
    <property type="entry name" value="TRANSPORTER"/>
    <property type="match status" value="1"/>
</dbReference>
<dbReference type="SUPFAM" id="SSF161070">
    <property type="entry name" value="SNF-like"/>
    <property type="match status" value="1"/>
</dbReference>
<dbReference type="Pfam" id="PF00209">
    <property type="entry name" value="SNF"/>
    <property type="match status" value="1"/>
</dbReference>
<dbReference type="PANTHER" id="PTHR42948">
    <property type="entry name" value="TRANSPORTER"/>
    <property type="match status" value="1"/>
</dbReference>
<dbReference type="AlphaFoldDB" id="A0A1M4TV61"/>
<dbReference type="GO" id="GO:0016020">
    <property type="term" value="C:membrane"/>
    <property type="evidence" value="ECO:0007669"/>
    <property type="project" value="UniProtKB-SubCell"/>
</dbReference>
<dbReference type="Proteomes" id="UP000184148">
    <property type="component" value="Unassembled WGS sequence"/>
</dbReference>
<dbReference type="STRING" id="1121429.SAMN02745133_00473"/>
<protein>
    <submittedName>
        <fullName evidence="7">Sodium:neurotransmitter symporter family protein</fullName>
    </submittedName>
</protein>
<evidence type="ECO:0000256" key="6">
    <source>
        <dbReference type="SAM" id="Phobius"/>
    </source>
</evidence>
<keyword evidence="2" id="KW-0813">Transport</keyword>
<evidence type="ECO:0000313" key="7">
    <source>
        <dbReference type="EMBL" id="SHE48187.1"/>
    </source>
</evidence>
<evidence type="ECO:0000256" key="4">
    <source>
        <dbReference type="ARBA" id="ARBA00022989"/>
    </source>
</evidence>
<dbReference type="EMBL" id="FQUY01000002">
    <property type="protein sequence ID" value="SHE48187.1"/>
    <property type="molecule type" value="Genomic_DNA"/>
</dbReference>
<sequence length="93" mass="9544">MGVIAATLGSAVGLAFFKLSVGMGAMTTYGSYIGKDESLIGTGVKVVLADTLVSMLAGMAIFPAVFAFDFSPDKGPSLCAITCLWSGMWCPLP</sequence>
<organism evidence="7 8">
    <name type="scientific">Desulforamulus putei DSM 12395</name>
    <dbReference type="NCBI Taxonomy" id="1121429"/>
    <lineage>
        <taxon>Bacteria</taxon>
        <taxon>Bacillati</taxon>
        <taxon>Bacillota</taxon>
        <taxon>Clostridia</taxon>
        <taxon>Eubacteriales</taxon>
        <taxon>Peptococcaceae</taxon>
        <taxon>Desulforamulus</taxon>
    </lineage>
</organism>
<dbReference type="InterPro" id="IPR000175">
    <property type="entry name" value="Na/ntran_symport"/>
</dbReference>
<evidence type="ECO:0000256" key="5">
    <source>
        <dbReference type="ARBA" id="ARBA00023136"/>
    </source>
</evidence>
<comment type="subcellular location">
    <subcellularLocation>
        <location evidence="1">Membrane</location>
        <topology evidence="1">Multi-pass membrane protein</topology>
    </subcellularLocation>
</comment>
<keyword evidence="8" id="KW-1185">Reference proteome</keyword>
<dbReference type="InterPro" id="IPR037272">
    <property type="entry name" value="SNS_sf"/>
</dbReference>
<keyword evidence="5 6" id="KW-0472">Membrane</keyword>
<evidence type="ECO:0000256" key="3">
    <source>
        <dbReference type="ARBA" id="ARBA00022692"/>
    </source>
</evidence>
<evidence type="ECO:0000256" key="2">
    <source>
        <dbReference type="ARBA" id="ARBA00022448"/>
    </source>
</evidence>
<keyword evidence="3 6" id="KW-0812">Transmembrane</keyword>
<evidence type="ECO:0000313" key="8">
    <source>
        <dbReference type="Proteomes" id="UP000184148"/>
    </source>
</evidence>
<evidence type="ECO:0000256" key="1">
    <source>
        <dbReference type="ARBA" id="ARBA00004141"/>
    </source>
</evidence>
<keyword evidence="4 6" id="KW-1133">Transmembrane helix</keyword>
<accession>A0A1M4TV61</accession>
<name>A0A1M4TV61_9FIRM</name>
<gene>
    <name evidence="7" type="ORF">SAMN02745133_00473</name>
</gene>
<reference evidence="8" key="1">
    <citation type="submission" date="2016-11" db="EMBL/GenBank/DDBJ databases">
        <authorList>
            <person name="Varghese N."/>
            <person name="Submissions S."/>
        </authorList>
    </citation>
    <scope>NUCLEOTIDE SEQUENCE [LARGE SCALE GENOMIC DNA]</scope>
    <source>
        <strain evidence="8">DSM 12395</strain>
    </source>
</reference>
<proteinExistence type="predicted"/>
<feature type="transmembrane region" description="Helical" evidence="6">
    <location>
        <begin position="46"/>
        <end position="68"/>
    </location>
</feature>
<dbReference type="PROSITE" id="PS50267">
    <property type="entry name" value="NA_NEUROTRAN_SYMP_3"/>
    <property type="match status" value="1"/>
</dbReference>